<evidence type="ECO:0000313" key="2">
    <source>
        <dbReference type="Proteomes" id="UP000825598"/>
    </source>
</evidence>
<dbReference type="Proteomes" id="UP000825598">
    <property type="component" value="Plasmid unnamed1"/>
</dbReference>
<geneLocation type="plasmid" evidence="1 2">
    <name>unnamed1</name>
</geneLocation>
<keyword evidence="1" id="KW-0614">Plasmid</keyword>
<evidence type="ECO:0000313" key="1">
    <source>
        <dbReference type="EMBL" id="QZH69441.1"/>
    </source>
</evidence>
<organism evidence="1 2">
    <name type="scientific">Mycolicibacterium farcinogenes</name>
    <name type="common">Mycobacterium farcinogenes</name>
    <dbReference type="NCBI Taxonomy" id="1802"/>
    <lineage>
        <taxon>Bacteria</taxon>
        <taxon>Bacillati</taxon>
        <taxon>Actinomycetota</taxon>
        <taxon>Actinomycetes</taxon>
        <taxon>Mycobacteriales</taxon>
        <taxon>Mycobacteriaceae</taxon>
        <taxon>Mycolicibacterium</taxon>
    </lineage>
</organism>
<name>A0ACD1FQW3_MYCFR</name>
<keyword evidence="2" id="KW-1185">Reference proteome</keyword>
<proteinExistence type="predicted"/>
<gene>
    <name evidence="1" type="ORF">K6L26_30365</name>
</gene>
<sequence>MIKVATRYGYIPLMLLGINGLAVWLVTQGTHKIWLLALLAVAVGLSFAAERLIPYDDVWNRDLEGDSLRDALHAFVNESLALVSVAAVPVLTVLIPGAGWWPNGWPFVLQLLGAIIVADFGITTVHLASHKIGVLWRFHAVHHSVKRFYGFNGFMKHPLHQTLETSVGVAPLLLLGMPLGVATALAFCVAVQLLLQHSNADYRVGPLRSILALNEGHRFHHLKWAGIGDVNFGLFTLVWDHLYRTYSYDASRVFTTDDLGMAAHPDYPSAYLPQMAYPFRPEGSCAPEEITFPPEHMESSTAQDR</sequence>
<accession>A0ACD1FQW3</accession>
<protein>
    <submittedName>
        <fullName evidence="1">Sterol desaturase family protein</fullName>
    </submittedName>
</protein>
<dbReference type="EMBL" id="CP081674">
    <property type="protein sequence ID" value="QZH69441.1"/>
    <property type="molecule type" value="Genomic_DNA"/>
</dbReference>
<reference evidence="1" key="1">
    <citation type="submission" date="2021-07" db="EMBL/GenBank/DDBJ databases">
        <title>Complete Genome Sequences of Mycobacterium farcinogenes Isolated from Clinical Specimens from Patients in Thailand.</title>
        <authorList>
            <person name="Sodsai P."/>
        </authorList>
    </citation>
    <scope>NUCLEOTIDE SEQUENCE</scope>
    <source>
        <strain evidence="1">BKK/CU-MFGFA-001</strain>
    </source>
</reference>